<gene>
    <name evidence="2" type="primary">RvY_07502-1</name>
    <name evidence="2" type="synonym">RvY_07502.1</name>
    <name evidence="2" type="ORF">RvY_07502</name>
</gene>
<accession>A0A1D1V2N1</accession>
<protein>
    <submittedName>
        <fullName evidence="2">Uncharacterized protein</fullName>
    </submittedName>
</protein>
<evidence type="ECO:0000313" key="3">
    <source>
        <dbReference type="Proteomes" id="UP000186922"/>
    </source>
</evidence>
<keyword evidence="3" id="KW-1185">Reference proteome</keyword>
<sequence length="119" mass="13224">MPIPKRRMSFKKAIGMVPADSTEIVLEEDLHGRNVITSASSTDLELSQKVHISSDYRHTRLDLWSPLFQQYFVQSLKVSSGLFVGMFGSLCESSYSMSARRFSSGGSNRKFTNTGHASA</sequence>
<feature type="compositionally biased region" description="Polar residues" evidence="1">
    <location>
        <begin position="105"/>
        <end position="119"/>
    </location>
</feature>
<dbReference type="Proteomes" id="UP000186922">
    <property type="component" value="Unassembled WGS sequence"/>
</dbReference>
<comment type="caution">
    <text evidence="2">The sequence shown here is derived from an EMBL/GenBank/DDBJ whole genome shotgun (WGS) entry which is preliminary data.</text>
</comment>
<evidence type="ECO:0000256" key="1">
    <source>
        <dbReference type="SAM" id="MobiDB-lite"/>
    </source>
</evidence>
<dbReference type="EMBL" id="BDGG01000003">
    <property type="protein sequence ID" value="GAU95991.1"/>
    <property type="molecule type" value="Genomic_DNA"/>
</dbReference>
<name>A0A1D1V2N1_RAMVA</name>
<proteinExistence type="predicted"/>
<dbReference type="AlphaFoldDB" id="A0A1D1V2N1"/>
<feature type="region of interest" description="Disordered" evidence="1">
    <location>
        <begin position="99"/>
        <end position="119"/>
    </location>
</feature>
<reference evidence="2 3" key="1">
    <citation type="journal article" date="2016" name="Nat. Commun.">
        <title>Extremotolerant tardigrade genome and improved radiotolerance of human cultured cells by tardigrade-unique protein.</title>
        <authorList>
            <person name="Hashimoto T."/>
            <person name="Horikawa D.D."/>
            <person name="Saito Y."/>
            <person name="Kuwahara H."/>
            <person name="Kozuka-Hata H."/>
            <person name="Shin-I T."/>
            <person name="Minakuchi Y."/>
            <person name="Ohishi K."/>
            <person name="Motoyama A."/>
            <person name="Aizu T."/>
            <person name="Enomoto A."/>
            <person name="Kondo K."/>
            <person name="Tanaka S."/>
            <person name="Hara Y."/>
            <person name="Koshikawa S."/>
            <person name="Sagara H."/>
            <person name="Miura T."/>
            <person name="Yokobori S."/>
            <person name="Miyagawa K."/>
            <person name="Suzuki Y."/>
            <person name="Kubo T."/>
            <person name="Oyama M."/>
            <person name="Kohara Y."/>
            <person name="Fujiyama A."/>
            <person name="Arakawa K."/>
            <person name="Katayama T."/>
            <person name="Toyoda A."/>
            <person name="Kunieda T."/>
        </authorList>
    </citation>
    <scope>NUCLEOTIDE SEQUENCE [LARGE SCALE GENOMIC DNA]</scope>
    <source>
        <strain evidence="2 3">YOKOZUNA-1</strain>
    </source>
</reference>
<evidence type="ECO:0000313" key="2">
    <source>
        <dbReference type="EMBL" id="GAU95991.1"/>
    </source>
</evidence>
<organism evidence="2 3">
    <name type="scientific">Ramazzottius varieornatus</name>
    <name type="common">Water bear</name>
    <name type="synonym">Tardigrade</name>
    <dbReference type="NCBI Taxonomy" id="947166"/>
    <lineage>
        <taxon>Eukaryota</taxon>
        <taxon>Metazoa</taxon>
        <taxon>Ecdysozoa</taxon>
        <taxon>Tardigrada</taxon>
        <taxon>Eutardigrada</taxon>
        <taxon>Parachela</taxon>
        <taxon>Hypsibioidea</taxon>
        <taxon>Ramazzottiidae</taxon>
        <taxon>Ramazzottius</taxon>
    </lineage>
</organism>